<organism evidence="1">
    <name type="scientific">Gongylonema pulchrum</name>
    <dbReference type="NCBI Taxonomy" id="637853"/>
    <lineage>
        <taxon>Eukaryota</taxon>
        <taxon>Metazoa</taxon>
        <taxon>Ecdysozoa</taxon>
        <taxon>Nematoda</taxon>
        <taxon>Chromadorea</taxon>
        <taxon>Rhabditida</taxon>
        <taxon>Spirurina</taxon>
        <taxon>Spiruromorpha</taxon>
        <taxon>Spiruroidea</taxon>
        <taxon>Gongylonematidae</taxon>
        <taxon>Gongylonema</taxon>
    </lineage>
</organism>
<dbReference type="WBParaSite" id="GPUH_0000886301-mRNA-1">
    <property type="protein sequence ID" value="GPUH_0000886301-mRNA-1"/>
    <property type="gene ID" value="GPUH_0000886301"/>
</dbReference>
<protein>
    <submittedName>
        <fullName evidence="1">Kinesin motor domain-containing protein</fullName>
    </submittedName>
</protein>
<reference evidence="1" key="1">
    <citation type="submission" date="2016-06" db="UniProtKB">
        <authorList>
            <consortium name="WormBaseParasite"/>
        </authorList>
    </citation>
    <scope>IDENTIFICATION</scope>
</reference>
<accession>A0A183DJG2</accession>
<dbReference type="AlphaFoldDB" id="A0A183DJG2"/>
<proteinExistence type="predicted"/>
<name>A0A183DJG2_9BILA</name>
<sequence>LMCRFTVSQAHLFDPRPSSAQQAPQAIESIDVEHFFRNGSTLSAKSIEQSAERVLCPVETVAPEPTVENEQVELQEDCTPKPLLEQAVIDNYLQNYKHKVTLF</sequence>
<evidence type="ECO:0000313" key="1">
    <source>
        <dbReference type="WBParaSite" id="GPUH_0000886301-mRNA-1"/>
    </source>
</evidence>